<accession>A0A8H6S0L9</accession>
<dbReference type="EMBL" id="JACAZE010000026">
    <property type="protein sequence ID" value="KAF7290413.1"/>
    <property type="molecule type" value="Genomic_DNA"/>
</dbReference>
<evidence type="ECO:0000313" key="2">
    <source>
        <dbReference type="Proteomes" id="UP000613580"/>
    </source>
</evidence>
<sequence length="285" mass="32560">MITNLVVDGPPRLPPELEREIFECASLEDAAVLVLVARRVYDWIQPIRFRVLCIDGCDKSEAFLAMFRTDPTRLPFLASKVRHLWFDRETQCTPAEACTILSACKNLYNFATIGHFSNPNVLPVLATLRVTRLSLCLEVLFGGREHIDLLHPSLENLTHFDVFDAPYSAVGSESTMLLELLPTLPALTHVCLSRELPTVHIEPFLARCPRLEQFLMYQAGGIDQFYEDRREVEDPRVVYGSFQSSRYWVQWKEGACGSPIFWEKADELVARRRRETARIQNASST</sequence>
<gene>
    <name evidence="1" type="ORF">HMN09_01299400</name>
</gene>
<name>A0A8H6S0L9_MYCCL</name>
<evidence type="ECO:0000313" key="1">
    <source>
        <dbReference type="EMBL" id="KAF7290413.1"/>
    </source>
</evidence>
<dbReference type="Proteomes" id="UP000613580">
    <property type="component" value="Unassembled WGS sequence"/>
</dbReference>
<dbReference type="Gene3D" id="3.80.10.10">
    <property type="entry name" value="Ribonuclease Inhibitor"/>
    <property type="match status" value="1"/>
</dbReference>
<organism evidence="1 2">
    <name type="scientific">Mycena chlorophos</name>
    <name type="common">Agaric fungus</name>
    <name type="synonym">Agaricus chlorophos</name>
    <dbReference type="NCBI Taxonomy" id="658473"/>
    <lineage>
        <taxon>Eukaryota</taxon>
        <taxon>Fungi</taxon>
        <taxon>Dikarya</taxon>
        <taxon>Basidiomycota</taxon>
        <taxon>Agaricomycotina</taxon>
        <taxon>Agaricomycetes</taxon>
        <taxon>Agaricomycetidae</taxon>
        <taxon>Agaricales</taxon>
        <taxon>Marasmiineae</taxon>
        <taxon>Mycenaceae</taxon>
        <taxon>Mycena</taxon>
    </lineage>
</organism>
<dbReference type="OrthoDB" id="2900663at2759"/>
<proteinExistence type="predicted"/>
<evidence type="ECO:0008006" key="3">
    <source>
        <dbReference type="Google" id="ProtNLM"/>
    </source>
</evidence>
<keyword evidence="2" id="KW-1185">Reference proteome</keyword>
<dbReference type="AlphaFoldDB" id="A0A8H6S0L9"/>
<protein>
    <recommendedName>
        <fullName evidence="3">F-box domain-containing protein</fullName>
    </recommendedName>
</protein>
<reference evidence="1" key="1">
    <citation type="submission" date="2020-05" db="EMBL/GenBank/DDBJ databases">
        <title>Mycena genomes resolve the evolution of fungal bioluminescence.</title>
        <authorList>
            <person name="Tsai I.J."/>
        </authorList>
    </citation>
    <scope>NUCLEOTIDE SEQUENCE</scope>
    <source>
        <strain evidence="1">110903Hualien_Pintung</strain>
    </source>
</reference>
<comment type="caution">
    <text evidence="1">The sequence shown here is derived from an EMBL/GenBank/DDBJ whole genome shotgun (WGS) entry which is preliminary data.</text>
</comment>
<dbReference type="InterPro" id="IPR032675">
    <property type="entry name" value="LRR_dom_sf"/>
</dbReference>